<dbReference type="RefSeq" id="WP_138158606.1">
    <property type="nucleotide sequence ID" value="NZ_ANBS01000055.1"/>
</dbReference>
<evidence type="ECO:0000313" key="2">
    <source>
        <dbReference type="Proteomes" id="UP000309231"/>
    </source>
</evidence>
<dbReference type="Proteomes" id="UP000309231">
    <property type="component" value="Chromosome"/>
</dbReference>
<reference evidence="1 2" key="2">
    <citation type="journal article" date="2019" name="Sci. Rep.">
        <title>Insight into the biology of Mycobacterium mucogenicum and Mycobacterium neoaurum clade members.</title>
        <authorList>
            <person name="Behra P.R.K."/>
            <person name="Pettersson B.M.F."/>
            <person name="Ramesh M."/>
            <person name="Dasgupta S."/>
            <person name="Kirsebom L.A."/>
        </authorList>
    </citation>
    <scope>NUCLEOTIDE SEQUENCE [LARGE SCALE GENOMIC DNA]</scope>
    <source>
        <strain evidence="1 2">DSM 44124</strain>
    </source>
</reference>
<dbReference type="EMBL" id="CP062008">
    <property type="protein sequence ID" value="QPG69105.1"/>
    <property type="molecule type" value="Genomic_DNA"/>
</dbReference>
<name>A0A8E4R7Q2_MYCMU</name>
<evidence type="ECO:0000313" key="1">
    <source>
        <dbReference type="EMBL" id="QPG69105.1"/>
    </source>
</evidence>
<dbReference type="GeneID" id="76728724"/>
<reference evidence="1 2" key="1">
    <citation type="journal article" date="2019" name="BMC Evol. Biol.">
        <title>Comparative genomics of Mycobacterium mucogenicum and Mycobacterium neoaurum clade members emphasizing tRNA and non-coding RNA.</title>
        <authorList>
            <person name="Behra P.R.K."/>
            <person name="Pettersson B.M.F."/>
            <person name="Das S."/>
            <person name="Dasgupta S."/>
            <person name="Kirsebom L.A."/>
        </authorList>
    </citation>
    <scope>NUCLEOTIDE SEQUENCE [LARGE SCALE GENOMIC DNA]</scope>
    <source>
        <strain evidence="1 2">DSM 44124</strain>
    </source>
</reference>
<dbReference type="KEGG" id="mmuc:C1S78_027580"/>
<organism evidence="1 2">
    <name type="scientific">Mycolicibacterium mucogenicum DSM 44124</name>
    <dbReference type="NCBI Taxonomy" id="1226753"/>
    <lineage>
        <taxon>Bacteria</taxon>
        <taxon>Bacillati</taxon>
        <taxon>Actinomycetota</taxon>
        <taxon>Actinomycetes</taxon>
        <taxon>Mycobacteriales</taxon>
        <taxon>Mycobacteriaceae</taxon>
        <taxon>Mycolicibacterium</taxon>
    </lineage>
</organism>
<sequence>MTDSQPGACECVCAGCSTANHCDRATCAQPDFNPRWEISGPGTWTLPNTDVATVGSAFLAELNLSGIASLEAATNEFIAAHIEYATAQLSCLLWSDTSIVIHEICCARRVAVAAAWLRSELERHTSTAQSDANYDDDTIIAMLGGIQG</sequence>
<gene>
    <name evidence="1" type="ORF">C1S78_027580</name>
</gene>
<keyword evidence="2" id="KW-1185">Reference proteome</keyword>
<accession>A0A8E4R7Q2</accession>
<dbReference type="AlphaFoldDB" id="A0A8E4R7Q2"/>
<proteinExistence type="predicted"/>
<protein>
    <submittedName>
        <fullName evidence="1">Uncharacterized protein</fullName>
    </submittedName>
</protein>